<feature type="domain" description="Gliding motility-associated protein GldM C-terminal" evidence="1">
    <location>
        <begin position="414"/>
        <end position="518"/>
    </location>
</feature>
<sequence>MGASNCKETPRQRMIGMMYLFLTAMLAINVSNEVLDAFTTIDNGLAKTISTFEEKTAVTYGEFKTAYEANENKVKESWEYAQNIRIQSDSLFNYIQMLKEKIVEKADGPEYDMKNIKSRDNIDIPGEVMIVGRHGKDLRQAISNYRDLVLNHVNENDERLRHAIQETLDTSKPEKSKKGDPNYSWESKLFNHTPLVGAVTLLSKMQSDIRNTESDIVNYLFNQIEAESFSFNKLKAEVYAPSSYIIKGNTYKAQVFLAAVDTTQYPKVEVDRRGILTDYDNDGRATYTAKADKVGPVKWGGILTYITPSGIEKELEFSSEYIVAEPNVVVSPTKMNVFYVGVDNPVSVSAPGFSSDRIRASISNRNGRLVKRSDDEYIAKPEVVGRTAKVLVEANFDGEWRPLRTVDFRVKPIPDPVAKIADKNGGKIKKNLLLAQSGVDAVMDNFDFDLEFKITGFTVSTIQKGFTVDEASRSDTFTPEQMRLLRNLRRNNKVYIEDIRAVGPDGVTRNLPAIVFRIE</sequence>
<reference evidence="5 6" key="1">
    <citation type="submission" date="2018-12" db="EMBL/GenBank/DDBJ databases">
        <title>Marinifilum JC070 sp. nov., a marine bacterium isolated from Yongle Blue Hole in the South China Sea.</title>
        <authorList>
            <person name="Fu T."/>
        </authorList>
    </citation>
    <scope>NUCLEOTIDE SEQUENCE [LARGE SCALE GENOMIC DNA]</scope>
    <source>
        <strain evidence="5 6">JC070</strain>
    </source>
</reference>
<organism evidence="5 6">
    <name type="scientific">Marinifilum caeruleilacunae</name>
    <dbReference type="NCBI Taxonomy" id="2499076"/>
    <lineage>
        <taxon>Bacteria</taxon>
        <taxon>Pseudomonadati</taxon>
        <taxon>Bacteroidota</taxon>
        <taxon>Bacteroidia</taxon>
        <taxon>Marinilabiliales</taxon>
        <taxon>Marinifilaceae</taxon>
    </lineage>
</organism>
<dbReference type="RefSeq" id="WP_283242733.1">
    <property type="nucleotide sequence ID" value="NZ_RZNH01000030.1"/>
</dbReference>
<dbReference type="InterPro" id="IPR022719">
    <property type="entry name" value="Motility-assoc_prot_GldM_C"/>
</dbReference>
<protein>
    <submittedName>
        <fullName evidence="5">Gliding motility protein GldM</fullName>
    </submittedName>
</protein>
<evidence type="ECO:0000259" key="1">
    <source>
        <dbReference type="Pfam" id="PF12080"/>
    </source>
</evidence>
<dbReference type="NCBIfam" id="TIGR03517">
    <property type="entry name" value="GldM_gliding"/>
    <property type="match status" value="1"/>
</dbReference>
<dbReference type="EMBL" id="RZNH01000030">
    <property type="protein sequence ID" value="NOU61232.1"/>
    <property type="molecule type" value="Genomic_DNA"/>
</dbReference>
<comment type="caution">
    <text evidence="5">The sequence shown here is derived from an EMBL/GenBank/DDBJ whole genome shotgun (WGS) entry which is preliminary data.</text>
</comment>
<feature type="domain" description="Gliding motility-associated protein GldM second immunoglobulin-like" evidence="4">
    <location>
        <begin position="328"/>
        <end position="411"/>
    </location>
</feature>
<feature type="domain" description="Gliding motility-associated protein GldM N-terminal" evidence="2">
    <location>
        <begin position="33"/>
        <end position="222"/>
    </location>
</feature>
<dbReference type="Pfam" id="PF12080">
    <property type="entry name" value="GldM_4th"/>
    <property type="match status" value="1"/>
</dbReference>
<accession>A0ABX1WYY6</accession>
<proteinExistence type="predicted"/>
<feature type="domain" description="Gliding motility-associated protein GldM first immunoglobulin-like" evidence="3">
    <location>
        <begin position="227"/>
        <end position="325"/>
    </location>
</feature>
<evidence type="ECO:0000313" key="6">
    <source>
        <dbReference type="Proteomes" id="UP000732105"/>
    </source>
</evidence>
<dbReference type="InterPro" id="IPR022720">
    <property type="entry name" value="Motility-assoc_prot_GldM_N"/>
</dbReference>
<evidence type="ECO:0000259" key="2">
    <source>
        <dbReference type="Pfam" id="PF12081"/>
    </source>
</evidence>
<name>A0ABX1WYY6_9BACT</name>
<dbReference type="Pfam" id="PF21601">
    <property type="entry name" value="GldM_2nd"/>
    <property type="match status" value="1"/>
</dbReference>
<dbReference type="InterPro" id="IPR048405">
    <property type="entry name" value="GldM_Ig-like-1"/>
</dbReference>
<evidence type="ECO:0000259" key="4">
    <source>
        <dbReference type="Pfam" id="PF21602"/>
    </source>
</evidence>
<dbReference type="Pfam" id="PF12081">
    <property type="entry name" value="GldM_1st"/>
    <property type="match status" value="1"/>
</dbReference>
<dbReference type="InterPro" id="IPR019859">
    <property type="entry name" value="Motility-assoc_prot_GldM"/>
</dbReference>
<evidence type="ECO:0000259" key="3">
    <source>
        <dbReference type="Pfam" id="PF21601"/>
    </source>
</evidence>
<gene>
    <name evidence="5" type="primary">gldM</name>
    <name evidence="5" type="ORF">ELS83_15600</name>
</gene>
<keyword evidence="6" id="KW-1185">Reference proteome</keyword>
<dbReference type="InterPro" id="IPR048406">
    <property type="entry name" value="GldM_Ig-like-2"/>
</dbReference>
<dbReference type="Pfam" id="PF21602">
    <property type="entry name" value="GldM_3rd"/>
    <property type="match status" value="1"/>
</dbReference>
<evidence type="ECO:0000313" key="5">
    <source>
        <dbReference type="EMBL" id="NOU61232.1"/>
    </source>
</evidence>
<dbReference type="Proteomes" id="UP000732105">
    <property type="component" value="Unassembled WGS sequence"/>
</dbReference>